<protein>
    <submittedName>
        <fullName evidence="3">Uncharacterized protein</fullName>
    </submittedName>
</protein>
<evidence type="ECO:0000256" key="2">
    <source>
        <dbReference type="SAM" id="Phobius"/>
    </source>
</evidence>
<dbReference type="RefSeq" id="WP_143016285.1">
    <property type="nucleotide sequence ID" value="NZ_BKAE01000024.1"/>
</dbReference>
<gene>
    <name evidence="3" type="ORF">SAMN05192576_0230</name>
</gene>
<evidence type="ECO:0000256" key="1">
    <source>
        <dbReference type="SAM" id="MobiDB-lite"/>
    </source>
</evidence>
<keyword evidence="2" id="KW-1133">Transmembrane helix</keyword>
<dbReference type="OrthoDB" id="3786531at2"/>
<evidence type="ECO:0000313" key="3">
    <source>
        <dbReference type="EMBL" id="SDO66788.1"/>
    </source>
</evidence>
<feature type="transmembrane region" description="Helical" evidence="2">
    <location>
        <begin position="51"/>
        <end position="73"/>
    </location>
</feature>
<keyword evidence="2" id="KW-0472">Membrane</keyword>
<reference evidence="3 4" key="1">
    <citation type="submission" date="2016-10" db="EMBL/GenBank/DDBJ databases">
        <authorList>
            <person name="de Groot N.N."/>
        </authorList>
    </citation>
    <scope>NUCLEOTIDE SEQUENCE [LARGE SCALE GENOMIC DNA]</scope>
    <source>
        <strain evidence="3 4">CGMCC 1.11147</strain>
    </source>
</reference>
<dbReference type="Proteomes" id="UP000199004">
    <property type="component" value="Unassembled WGS sequence"/>
</dbReference>
<sequence length="121" mass="12401">MISKLPPAARRSVVVLVTGLTLTGLSLVLATPAVAEPSEGWPDNNPVDMLQALLVLAGIPLLLFVVITVAVYVPALVRGERIAPGAPAVDNQWLGGPRKSAGELAAPDTESSEAGGASGRW</sequence>
<dbReference type="EMBL" id="FNIC01000012">
    <property type="protein sequence ID" value="SDO66788.1"/>
    <property type="molecule type" value="Genomic_DNA"/>
</dbReference>
<proteinExistence type="predicted"/>
<keyword evidence="2" id="KW-0812">Transmembrane</keyword>
<feature type="region of interest" description="Disordered" evidence="1">
    <location>
        <begin position="86"/>
        <end position="121"/>
    </location>
</feature>
<accession>A0A1H0LEZ8</accession>
<name>A0A1H0LEZ8_9ACTN</name>
<dbReference type="STRING" id="1005944.SAMN05192576_0230"/>
<evidence type="ECO:0000313" key="4">
    <source>
        <dbReference type="Proteomes" id="UP000199004"/>
    </source>
</evidence>
<organism evidence="3 4">
    <name type="scientific">Nocardioides szechwanensis</name>
    <dbReference type="NCBI Taxonomy" id="1005944"/>
    <lineage>
        <taxon>Bacteria</taxon>
        <taxon>Bacillati</taxon>
        <taxon>Actinomycetota</taxon>
        <taxon>Actinomycetes</taxon>
        <taxon>Propionibacteriales</taxon>
        <taxon>Nocardioidaceae</taxon>
        <taxon>Nocardioides</taxon>
    </lineage>
</organism>
<dbReference type="AlphaFoldDB" id="A0A1H0LEZ8"/>
<keyword evidence="4" id="KW-1185">Reference proteome</keyword>